<protein>
    <submittedName>
        <fullName evidence="2">Phospholipid/cholesterol/gamma-HCH ABC transporter permease protein</fullName>
    </submittedName>
</protein>
<evidence type="ECO:0000313" key="3">
    <source>
        <dbReference type="Proteomes" id="UP000323671"/>
    </source>
</evidence>
<proteinExistence type="inferred from homology"/>
<name>A0A5C1EAV9_9RHOO</name>
<dbReference type="RefSeq" id="WP_149425594.1">
    <property type="nucleotide sequence ID" value="NZ_CP022579.1"/>
</dbReference>
<dbReference type="AlphaFoldDB" id="A0A5C1EAV9"/>
<feature type="transmembrane region" description="Helical" evidence="1">
    <location>
        <begin position="275"/>
        <end position="294"/>
    </location>
</feature>
<keyword evidence="1" id="KW-0472">Membrane</keyword>
<dbReference type="InterPro" id="IPR003453">
    <property type="entry name" value="ABC_MlaE_roteobac"/>
</dbReference>
<accession>A0A5C1EAV9</accession>
<dbReference type="PANTHER" id="PTHR30188:SF3">
    <property type="entry name" value="ABC TRANSPORTER PERMEASE"/>
    <property type="match status" value="1"/>
</dbReference>
<keyword evidence="3" id="KW-1185">Reference proteome</keyword>
<dbReference type="EMBL" id="CP022579">
    <property type="protein sequence ID" value="QEL65317.1"/>
    <property type="molecule type" value="Genomic_DNA"/>
</dbReference>
<dbReference type="Proteomes" id="UP000323671">
    <property type="component" value="Chromosome"/>
</dbReference>
<feature type="transmembrane region" description="Helical" evidence="1">
    <location>
        <begin position="163"/>
        <end position="182"/>
    </location>
</feature>
<gene>
    <name evidence="2" type="primary">mlaE</name>
    <name evidence="2" type="ORF">OTERR_18410</name>
</gene>
<dbReference type="GO" id="GO:0043190">
    <property type="term" value="C:ATP-binding cassette (ABC) transporter complex"/>
    <property type="evidence" value="ECO:0007669"/>
    <property type="project" value="InterPro"/>
</dbReference>
<keyword evidence="1" id="KW-1133">Transmembrane helix</keyword>
<comment type="caution">
    <text evidence="1">Lacks conserved residue(s) required for the propagation of feature annotation.</text>
</comment>
<comment type="subcellular location">
    <subcellularLocation>
        <location evidence="1">Cell inner membrane</location>
        <topology evidence="1">Multi-pass membrane protein</topology>
    </subcellularLocation>
</comment>
<keyword evidence="1" id="KW-1003">Cell membrane</keyword>
<keyword evidence="1" id="KW-0997">Cell inner membrane</keyword>
<dbReference type="KEGG" id="otr:OTERR_18410"/>
<feature type="transmembrane region" description="Helical" evidence="1">
    <location>
        <begin position="344"/>
        <end position="363"/>
    </location>
</feature>
<comment type="similarity">
    <text evidence="1">Belongs to the MlaE permease family.</text>
</comment>
<sequence length="372" mass="39702">MPTGGLVLKEEGGRIVLAGDWTLVNLLRQPLPRNAFEARLADFAARRLPWDLNGLERLDSAAATLLWRAWGRAWPAEVVLGDEERLAIARAAAVPDALPPPPRRPFAEVEALGNQVLRAGRNFIELTELLGRLALDAVGLLRTPRRAPFREFSATVFKSGAQALPVTALVGFLVGVVISYLSALQLRNFGAEPLIVNVMGLAIIRELGPVLAAVLVAGRSGSAMTAQIGVMRVTEEIDALTTMGIPATLRLVLPRVAALTLAMPLLVVWTSAMGLLGGMVSAHLQLGLTFDFLLHGLARAVPVPNLWIALTKGAVFGFLIAQIACHFGLKVRPNTESLSARTTSSVVTAITVVILADAIFALLTREVGIPQQ</sequence>
<evidence type="ECO:0000256" key="1">
    <source>
        <dbReference type="RuleBase" id="RU362044"/>
    </source>
</evidence>
<dbReference type="NCBIfam" id="TIGR00056">
    <property type="entry name" value="MlaE family lipid ABC transporter permease subunit"/>
    <property type="match status" value="1"/>
</dbReference>
<evidence type="ECO:0000313" key="2">
    <source>
        <dbReference type="EMBL" id="QEL65317.1"/>
    </source>
</evidence>
<dbReference type="GO" id="GO:0005548">
    <property type="term" value="F:phospholipid transporter activity"/>
    <property type="evidence" value="ECO:0007669"/>
    <property type="project" value="TreeGrafter"/>
</dbReference>
<feature type="transmembrane region" description="Helical" evidence="1">
    <location>
        <begin position="306"/>
        <end position="324"/>
    </location>
</feature>
<reference evidence="2 3" key="1">
    <citation type="submission" date="2017-07" db="EMBL/GenBank/DDBJ databases">
        <title>Complete genome sequence of Oryzomicrobium terrae TPP412.</title>
        <authorList>
            <person name="Chiu L.-W."/>
            <person name="Lo K.-J."/>
            <person name="Tsai Y.-M."/>
            <person name="Lin S.-S."/>
            <person name="Kuo C.-H."/>
            <person name="Liu C.-T."/>
        </authorList>
    </citation>
    <scope>NUCLEOTIDE SEQUENCE [LARGE SCALE GENOMIC DNA]</scope>
    <source>
        <strain evidence="2 3">TPP412</strain>
    </source>
</reference>
<organism evidence="2 3">
    <name type="scientific">Oryzomicrobium terrae</name>
    <dbReference type="NCBI Taxonomy" id="1735038"/>
    <lineage>
        <taxon>Bacteria</taxon>
        <taxon>Pseudomonadati</taxon>
        <taxon>Pseudomonadota</taxon>
        <taxon>Betaproteobacteria</taxon>
        <taxon>Rhodocyclales</taxon>
        <taxon>Rhodocyclaceae</taxon>
        <taxon>Oryzomicrobium</taxon>
    </lineage>
</organism>
<dbReference type="PANTHER" id="PTHR30188">
    <property type="entry name" value="ABC TRANSPORTER PERMEASE PROTEIN-RELATED"/>
    <property type="match status" value="1"/>
</dbReference>
<dbReference type="InterPro" id="IPR030802">
    <property type="entry name" value="Permease_MalE"/>
</dbReference>
<dbReference type="Pfam" id="PF02405">
    <property type="entry name" value="MlaE"/>
    <property type="match status" value="1"/>
</dbReference>
<keyword evidence="1" id="KW-0812">Transmembrane</keyword>